<dbReference type="HOGENOM" id="CLU_1676876_0_0_6"/>
<keyword evidence="3" id="KW-1185">Reference proteome</keyword>
<sequence>MPPHSDCLSTFWDARNCLVHRLGLVGPKDLVGGREHLLVKWIGLDLWLHPVGGEPQLMPLDLGEGIFLRDGGEVQARTVERLLTFELGHQVGFTAHQLSEMLVTALGQCEALMQSLHALAASKGLLDNPPPATSASSDSGSPAPRAGTTIHEGEQRE</sequence>
<protein>
    <submittedName>
        <fullName evidence="2">Uncharacterized protein</fullName>
    </submittedName>
</protein>
<dbReference type="AlphaFoldDB" id="B2FS51"/>
<evidence type="ECO:0000313" key="2">
    <source>
        <dbReference type="EMBL" id="CAQ45954.1"/>
    </source>
</evidence>
<reference evidence="2 3" key="1">
    <citation type="journal article" date="2008" name="Genome Biol.">
        <title>The complete genome, comparative and functional analysis of Stenotrophomonas maltophilia reveals an organism heavily shielded by drug resistance determinants.</title>
        <authorList>
            <person name="Crossman L.C."/>
            <person name="Gould V.C."/>
            <person name="Dow J.M."/>
            <person name="Vernikos G.S."/>
            <person name="Okazaki A."/>
            <person name="Sebaihia M."/>
            <person name="Saunders D."/>
            <person name="Arrowsmith C."/>
            <person name="Carver T."/>
            <person name="Peters N."/>
            <person name="Adlem E."/>
            <person name="Kerhornou A."/>
            <person name="Lord A."/>
            <person name="Murphy L."/>
            <person name="Seeger K."/>
            <person name="Squares R."/>
            <person name="Rutter S."/>
            <person name="Quail M.A."/>
            <person name="Rajandream M.A."/>
            <person name="Harris D."/>
            <person name="Churcher C."/>
            <person name="Bentley S.D."/>
            <person name="Parkhill J."/>
            <person name="Thomson N.R."/>
            <person name="Avison M.B."/>
        </authorList>
    </citation>
    <scope>NUCLEOTIDE SEQUENCE [LARGE SCALE GENOMIC DNA]</scope>
    <source>
        <strain evidence="2 3">K279a</strain>
    </source>
</reference>
<evidence type="ECO:0000256" key="1">
    <source>
        <dbReference type="SAM" id="MobiDB-lite"/>
    </source>
</evidence>
<gene>
    <name evidence="2" type="ordered locus">Smlt2469</name>
</gene>
<organism evidence="2 3">
    <name type="scientific">Stenotrophomonas maltophilia (strain K279a)</name>
    <dbReference type="NCBI Taxonomy" id="522373"/>
    <lineage>
        <taxon>Bacteria</taxon>
        <taxon>Pseudomonadati</taxon>
        <taxon>Pseudomonadota</taxon>
        <taxon>Gammaproteobacteria</taxon>
        <taxon>Lysobacterales</taxon>
        <taxon>Lysobacteraceae</taxon>
        <taxon>Stenotrophomonas</taxon>
        <taxon>Stenotrophomonas maltophilia group</taxon>
    </lineage>
</organism>
<dbReference type="KEGG" id="sml:Smlt2469"/>
<dbReference type="EMBL" id="AM743169">
    <property type="protein sequence ID" value="CAQ45954.1"/>
    <property type="molecule type" value="Genomic_DNA"/>
</dbReference>
<proteinExistence type="predicted"/>
<name>B2FS51_STRMK</name>
<evidence type="ECO:0000313" key="3">
    <source>
        <dbReference type="Proteomes" id="UP000008840"/>
    </source>
</evidence>
<dbReference type="RefSeq" id="WP_012480235.1">
    <property type="nucleotide sequence ID" value="NC_010943.1"/>
</dbReference>
<feature type="region of interest" description="Disordered" evidence="1">
    <location>
        <begin position="124"/>
        <end position="157"/>
    </location>
</feature>
<accession>B2FS51</accession>
<dbReference type="EnsemblBacteria" id="CAQ45954">
    <property type="protein sequence ID" value="CAQ45954"/>
    <property type="gene ID" value="Smlt2469"/>
</dbReference>
<dbReference type="Proteomes" id="UP000008840">
    <property type="component" value="Chromosome"/>
</dbReference>